<feature type="transmembrane region" description="Helical" evidence="1">
    <location>
        <begin position="32"/>
        <end position="58"/>
    </location>
</feature>
<keyword evidence="1" id="KW-0812">Transmembrane</keyword>
<organism evidence="2 3">
    <name type="scientific">Uabimicrobium amorphum</name>
    <dbReference type="NCBI Taxonomy" id="2596890"/>
    <lineage>
        <taxon>Bacteria</taxon>
        <taxon>Pseudomonadati</taxon>
        <taxon>Planctomycetota</taxon>
        <taxon>Candidatus Uabimicrobiia</taxon>
        <taxon>Candidatus Uabimicrobiales</taxon>
        <taxon>Candidatus Uabimicrobiaceae</taxon>
        <taxon>Candidatus Uabimicrobium</taxon>
    </lineage>
</organism>
<gene>
    <name evidence="2" type="ORF">UABAM_04211</name>
</gene>
<sequence>MDNSKKHVDQFAKTIEKKQQRKIQARDRKNSTVFWIGMFGLVGWSVAIPTIIGISLGIWLDKTYPGKHSWTLMLLVAGVAVGCWQAWYWIKEESKDIDSCG</sequence>
<reference evidence="2 3" key="1">
    <citation type="submission" date="2019-08" db="EMBL/GenBank/DDBJ databases">
        <title>Complete genome sequence of Candidatus Uab amorphum.</title>
        <authorList>
            <person name="Shiratori T."/>
            <person name="Suzuki S."/>
            <person name="Kakizawa Y."/>
            <person name="Ishida K."/>
        </authorList>
    </citation>
    <scope>NUCLEOTIDE SEQUENCE [LARGE SCALE GENOMIC DNA]</scope>
    <source>
        <strain evidence="2 3">SRT547</strain>
    </source>
</reference>
<dbReference type="InterPro" id="IPR011744">
    <property type="entry name" value="ATPase_gene1"/>
</dbReference>
<evidence type="ECO:0000256" key="1">
    <source>
        <dbReference type="SAM" id="Phobius"/>
    </source>
</evidence>
<dbReference type="AlphaFoldDB" id="A0A5S9F564"/>
<dbReference type="NCBIfam" id="TIGR02230">
    <property type="entry name" value="ATPase_gene1"/>
    <property type="match status" value="1"/>
</dbReference>
<dbReference type="KEGG" id="uam:UABAM_04211"/>
<keyword evidence="1" id="KW-0472">Membrane</keyword>
<dbReference type="EMBL" id="AP019860">
    <property type="protein sequence ID" value="BBM85833.1"/>
    <property type="molecule type" value="Genomic_DNA"/>
</dbReference>
<accession>A0A5S9F564</accession>
<evidence type="ECO:0000313" key="3">
    <source>
        <dbReference type="Proteomes" id="UP000326354"/>
    </source>
</evidence>
<evidence type="ECO:0000313" key="2">
    <source>
        <dbReference type="EMBL" id="BBM85833.1"/>
    </source>
</evidence>
<dbReference type="Pfam" id="PF09527">
    <property type="entry name" value="ATPase_gene1"/>
    <property type="match status" value="1"/>
</dbReference>
<dbReference type="InterPro" id="IPR032820">
    <property type="entry name" value="ATPase_put"/>
</dbReference>
<dbReference type="OrthoDB" id="466056at2"/>
<dbReference type="Proteomes" id="UP000326354">
    <property type="component" value="Chromosome"/>
</dbReference>
<name>A0A5S9F564_UABAM</name>
<proteinExistence type="predicted"/>
<keyword evidence="1" id="KW-1133">Transmembrane helix</keyword>
<dbReference type="RefSeq" id="WP_151969922.1">
    <property type="nucleotide sequence ID" value="NZ_AP019860.1"/>
</dbReference>
<protein>
    <submittedName>
        <fullName evidence="2">ATP synthase I</fullName>
    </submittedName>
</protein>
<keyword evidence="3" id="KW-1185">Reference proteome</keyword>
<feature type="transmembrane region" description="Helical" evidence="1">
    <location>
        <begin position="70"/>
        <end position="90"/>
    </location>
</feature>